<dbReference type="EMBL" id="JAIWYP010000005">
    <property type="protein sequence ID" value="KAH3823852.1"/>
    <property type="molecule type" value="Genomic_DNA"/>
</dbReference>
<evidence type="ECO:0000313" key="1">
    <source>
        <dbReference type="EMBL" id="KAH3823852.1"/>
    </source>
</evidence>
<sequence length="102" mass="11388">MTGSGDHIIDNPSFPLHTLHQGGDMPMLRWYPGVLNPRFKQNTVTGVARANLSTRLRIIDVVSMENVPTPGPRQVIPLQVPDGFQSLKDKRIKRAYLADVDI</sequence>
<dbReference type="Proteomes" id="UP000828390">
    <property type="component" value="Unassembled WGS sequence"/>
</dbReference>
<protein>
    <submittedName>
        <fullName evidence="1">Uncharacterized protein</fullName>
    </submittedName>
</protein>
<accession>A0A9D4JXA2</accession>
<comment type="caution">
    <text evidence="1">The sequence shown here is derived from an EMBL/GenBank/DDBJ whole genome shotgun (WGS) entry which is preliminary data.</text>
</comment>
<dbReference type="AlphaFoldDB" id="A0A9D4JXA2"/>
<proteinExistence type="predicted"/>
<keyword evidence="2" id="KW-1185">Reference proteome</keyword>
<evidence type="ECO:0000313" key="2">
    <source>
        <dbReference type="Proteomes" id="UP000828390"/>
    </source>
</evidence>
<reference evidence="1" key="1">
    <citation type="journal article" date="2019" name="bioRxiv">
        <title>The Genome of the Zebra Mussel, Dreissena polymorpha: A Resource for Invasive Species Research.</title>
        <authorList>
            <person name="McCartney M.A."/>
            <person name="Auch B."/>
            <person name="Kono T."/>
            <person name="Mallez S."/>
            <person name="Zhang Y."/>
            <person name="Obille A."/>
            <person name="Becker A."/>
            <person name="Abrahante J.E."/>
            <person name="Garbe J."/>
            <person name="Badalamenti J.P."/>
            <person name="Herman A."/>
            <person name="Mangelson H."/>
            <person name="Liachko I."/>
            <person name="Sullivan S."/>
            <person name="Sone E.D."/>
            <person name="Koren S."/>
            <person name="Silverstein K.A.T."/>
            <person name="Beckman K.B."/>
            <person name="Gohl D.M."/>
        </authorList>
    </citation>
    <scope>NUCLEOTIDE SEQUENCE</scope>
    <source>
        <strain evidence="1">Duluth1</strain>
        <tissue evidence="1">Whole animal</tissue>
    </source>
</reference>
<gene>
    <name evidence="1" type="ORF">DPMN_125675</name>
</gene>
<name>A0A9D4JXA2_DREPO</name>
<organism evidence="1 2">
    <name type="scientific">Dreissena polymorpha</name>
    <name type="common">Zebra mussel</name>
    <name type="synonym">Mytilus polymorpha</name>
    <dbReference type="NCBI Taxonomy" id="45954"/>
    <lineage>
        <taxon>Eukaryota</taxon>
        <taxon>Metazoa</taxon>
        <taxon>Spiralia</taxon>
        <taxon>Lophotrochozoa</taxon>
        <taxon>Mollusca</taxon>
        <taxon>Bivalvia</taxon>
        <taxon>Autobranchia</taxon>
        <taxon>Heteroconchia</taxon>
        <taxon>Euheterodonta</taxon>
        <taxon>Imparidentia</taxon>
        <taxon>Neoheterodontei</taxon>
        <taxon>Myida</taxon>
        <taxon>Dreissenoidea</taxon>
        <taxon>Dreissenidae</taxon>
        <taxon>Dreissena</taxon>
    </lineage>
</organism>
<reference evidence="1" key="2">
    <citation type="submission" date="2020-11" db="EMBL/GenBank/DDBJ databases">
        <authorList>
            <person name="McCartney M.A."/>
            <person name="Auch B."/>
            <person name="Kono T."/>
            <person name="Mallez S."/>
            <person name="Becker A."/>
            <person name="Gohl D.M."/>
            <person name="Silverstein K.A.T."/>
            <person name="Koren S."/>
            <person name="Bechman K.B."/>
            <person name="Herman A."/>
            <person name="Abrahante J.E."/>
            <person name="Garbe J."/>
        </authorList>
    </citation>
    <scope>NUCLEOTIDE SEQUENCE</scope>
    <source>
        <strain evidence="1">Duluth1</strain>
        <tissue evidence="1">Whole animal</tissue>
    </source>
</reference>